<protein>
    <submittedName>
        <fullName evidence="2">Uncharacterized protein</fullName>
    </submittedName>
</protein>
<evidence type="ECO:0000313" key="3">
    <source>
        <dbReference type="Proteomes" id="UP000604475"/>
    </source>
</evidence>
<comment type="caution">
    <text evidence="2">The sequence shown here is derived from an EMBL/GenBank/DDBJ whole genome shotgun (WGS) entry which is preliminary data.</text>
</comment>
<proteinExistence type="predicted"/>
<dbReference type="Proteomes" id="UP000604475">
    <property type="component" value="Unassembled WGS sequence"/>
</dbReference>
<feature type="region of interest" description="Disordered" evidence="1">
    <location>
        <begin position="1"/>
        <end position="34"/>
    </location>
</feature>
<keyword evidence="3" id="KW-1185">Reference proteome</keyword>
<dbReference type="AlphaFoldDB" id="A0A937RGU8"/>
<name>A0A937RGU8_9ACTN</name>
<gene>
    <name evidence="2" type="ORF">I7412_02815</name>
</gene>
<feature type="compositionally biased region" description="Low complexity" evidence="1">
    <location>
        <begin position="15"/>
        <end position="25"/>
    </location>
</feature>
<organism evidence="2 3">
    <name type="scientific">Frankia nepalensis</name>
    <dbReference type="NCBI Taxonomy" id="1836974"/>
    <lineage>
        <taxon>Bacteria</taxon>
        <taxon>Bacillati</taxon>
        <taxon>Actinomycetota</taxon>
        <taxon>Actinomycetes</taxon>
        <taxon>Frankiales</taxon>
        <taxon>Frankiaceae</taxon>
        <taxon>Frankia</taxon>
    </lineage>
</organism>
<accession>A0A937RGU8</accession>
<evidence type="ECO:0000256" key="1">
    <source>
        <dbReference type="SAM" id="MobiDB-lite"/>
    </source>
</evidence>
<evidence type="ECO:0000313" key="2">
    <source>
        <dbReference type="EMBL" id="MBL7626123.1"/>
    </source>
</evidence>
<dbReference type="EMBL" id="JAEACQ010000123">
    <property type="protein sequence ID" value="MBL7626123.1"/>
    <property type="molecule type" value="Genomic_DNA"/>
</dbReference>
<reference evidence="2" key="1">
    <citation type="submission" date="2020-12" db="EMBL/GenBank/DDBJ databases">
        <title>Genomic characterization of non-nitrogen-fixing Frankia strains.</title>
        <authorList>
            <person name="Carlos-Shanley C."/>
            <person name="Guerra T."/>
            <person name="Hahn D."/>
        </authorList>
    </citation>
    <scope>NUCLEOTIDE SEQUENCE</scope>
    <source>
        <strain evidence="2">CN6</strain>
    </source>
</reference>
<sequence length="195" mass="19520">MGCDAVDSTSEPGDRTTPATTTAPGTPAPRPAGPFALPASACDLVEAGTVERVADRTSVGLTPLGGSPTGRIHTVLTCAFTDGVLPVGLLTVDVRDATAGRSAAEELDESLAGGLYRTDDAQDVPGLGDAARYGTALDVAGLTYATVWVVALGDGQVGDLTVTVASRAPEAARDGVIGIARAALTELDRQDTTAG</sequence>